<organism evidence="1 2">
    <name type="scientific">Exophiala aquamarina CBS 119918</name>
    <dbReference type="NCBI Taxonomy" id="1182545"/>
    <lineage>
        <taxon>Eukaryota</taxon>
        <taxon>Fungi</taxon>
        <taxon>Dikarya</taxon>
        <taxon>Ascomycota</taxon>
        <taxon>Pezizomycotina</taxon>
        <taxon>Eurotiomycetes</taxon>
        <taxon>Chaetothyriomycetidae</taxon>
        <taxon>Chaetothyriales</taxon>
        <taxon>Herpotrichiellaceae</taxon>
        <taxon>Exophiala</taxon>
    </lineage>
</organism>
<dbReference type="RefSeq" id="XP_013264641.1">
    <property type="nucleotide sequence ID" value="XM_013409187.1"/>
</dbReference>
<protein>
    <submittedName>
        <fullName evidence="1">Uncharacterized protein</fullName>
    </submittedName>
</protein>
<keyword evidence="2" id="KW-1185">Reference proteome</keyword>
<dbReference type="GO" id="GO:0034551">
    <property type="term" value="P:mitochondrial respiratory chain complex III assembly"/>
    <property type="evidence" value="ECO:0007669"/>
    <property type="project" value="TreeGrafter"/>
</dbReference>
<gene>
    <name evidence="1" type="ORF">A1O9_00023</name>
</gene>
<sequence>MATNQSTALKHWARIIQQWPVDRVRPNHVLFQTVMQSRVDKITPPANTNASTAPTVKANDAIVSPARPPILDEEKELRQIQALDALLTNKYANTYPIPQAVRYPQSSPNHYNDLIKELDEAPDRTWAASFVKRLKGALRFS</sequence>
<dbReference type="OrthoDB" id="2107880at2759"/>
<dbReference type="HOGENOM" id="CLU_138679_1_0_1"/>
<dbReference type="PANTHER" id="PTHR28250">
    <property type="entry name" value="CYTOCHROME B PRE-MRNA-PROCESSING PROTEIN 6"/>
    <property type="match status" value="1"/>
</dbReference>
<dbReference type="PANTHER" id="PTHR28250:SF1">
    <property type="entry name" value="CYTOCHROME B PRE-MRNA-PROCESSING PROTEIN 6"/>
    <property type="match status" value="1"/>
</dbReference>
<dbReference type="AlphaFoldDB" id="A0A072PQ92"/>
<dbReference type="Proteomes" id="UP000027920">
    <property type="component" value="Unassembled WGS sequence"/>
</dbReference>
<dbReference type="GO" id="GO:0043022">
    <property type="term" value="F:ribosome binding"/>
    <property type="evidence" value="ECO:0007669"/>
    <property type="project" value="InterPro"/>
</dbReference>
<reference evidence="1 2" key="1">
    <citation type="submission" date="2013-03" db="EMBL/GenBank/DDBJ databases">
        <title>The Genome Sequence of Exophiala aquamarina CBS 119918.</title>
        <authorList>
            <consortium name="The Broad Institute Genomics Platform"/>
            <person name="Cuomo C."/>
            <person name="de Hoog S."/>
            <person name="Gorbushina A."/>
            <person name="Walker B."/>
            <person name="Young S.K."/>
            <person name="Zeng Q."/>
            <person name="Gargeya S."/>
            <person name="Fitzgerald M."/>
            <person name="Haas B."/>
            <person name="Abouelleil A."/>
            <person name="Allen A.W."/>
            <person name="Alvarado L."/>
            <person name="Arachchi H.M."/>
            <person name="Berlin A.M."/>
            <person name="Chapman S.B."/>
            <person name="Gainer-Dewar J."/>
            <person name="Goldberg J."/>
            <person name="Griggs A."/>
            <person name="Gujja S."/>
            <person name="Hansen M."/>
            <person name="Howarth C."/>
            <person name="Imamovic A."/>
            <person name="Ireland A."/>
            <person name="Larimer J."/>
            <person name="McCowan C."/>
            <person name="Murphy C."/>
            <person name="Pearson M."/>
            <person name="Poon T.W."/>
            <person name="Priest M."/>
            <person name="Roberts A."/>
            <person name="Saif S."/>
            <person name="Shea T."/>
            <person name="Sisk P."/>
            <person name="Sykes S."/>
            <person name="Wortman J."/>
            <person name="Nusbaum C."/>
            <person name="Birren B."/>
        </authorList>
    </citation>
    <scope>NUCLEOTIDE SEQUENCE [LARGE SCALE GENOMIC DNA]</scope>
    <source>
        <strain evidence="1 2">CBS 119918</strain>
    </source>
</reference>
<dbReference type="EMBL" id="AMGV01000001">
    <property type="protein sequence ID" value="KEF62051.1"/>
    <property type="molecule type" value="Genomic_DNA"/>
</dbReference>
<accession>A0A072PQ92</accession>
<comment type="caution">
    <text evidence="1">The sequence shown here is derived from an EMBL/GenBank/DDBJ whole genome shotgun (WGS) entry which is preliminary data.</text>
</comment>
<dbReference type="Pfam" id="PF20180">
    <property type="entry name" value="UQCC2_CBP6"/>
    <property type="match status" value="1"/>
</dbReference>
<dbReference type="InterPro" id="IPR037653">
    <property type="entry name" value="Cbp6"/>
</dbReference>
<dbReference type="GO" id="GO:0061671">
    <property type="term" value="C:Cbp3p-Cbp6 complex"/>
    <property type="evidence" value="ECO:0007669"/>
    <property type="project" value="InterPro"/>
</dbReference>
<dbReference type="GeneID" id="25274975"/>
<name>A0A072PQ92_9EURO</name>
<proteinExistence type="predicted"/>
<evidence type="ECO:0000313" key="2">
    <source>
        <dbReference type="Proteomes" id="UP000027920"/>
    </source>
</evidence>
<evidence type="ECO:0000313" key="1">
    <source>
        <dbReference type="EMBL" id="KEF62051.1"/>
    </source>
</evidence>
<dbReference type="VEuPathDB" id="FungiDB:A1O9_00023"/>